<sequence length="435" mass="49783">MTRTKNLEEGQGSKGKKKSAGQKGKGKAAQTTTPEVIPSTPRYPEAYFNRKILVGKILDFDFCSREGFPIVEWIRFQGLEPFFSLNLPSYPKLMKEFYVHIYFSSMDSLTTTVKNKTIDLDSRRLNNILNIPNGGAMGWNQRSWVNIDDFDKQDCVRVLFGDTVDYVQRMYTRNLPLDYRFLHRVVCTHILPKAGGFDEVTHMEAYTMYHFITGRKINVPFLVINHMHSIHDRENARLGYSNVITKILQFFHIDLTGEVHHDLQSADKLEKGTLGRMGFKKHKRLGTWIPRDEDSNRVVEEEGEAEIGEEAENIPLQIEPQAEPILDVHLPRNRLDEIFDAIKGIQQNIAEMKTSMQSVRRRQKRIAKKFANTGIIEYGGLISSSSSHDDNPPDDAATDDMEGEVGGDDEALTWMNEHMHLILIASYVSINIFCI</sequence>
<evidence type="ECO:0000256" key="1">
    <source>
        <dbReference type="SAM" id="MobiDB-lite"/>
    </source>
</evidence>
<organism evidence="3 4">
    <name type="scientific">Cephalotus follicularis</name>
    <name type="common">Albany pitcher plant</name>
    <dbReference type="NCBI Taxonomy" id="3775"/>
    <lineage>
        <taxon>Eukaryota</taxon>
        <taxon>Viridiplantae</taxon>
        <taxon>Streptophyta</taxon>
        <taxon>Embryophyta</taxon>
        <taxon>Tracheophyta</taxon>
        <taxon>Spermatophyta</taxon>
        <taxon>Magnoliopsida</taxon>
        <taxon>eudicotyledons</taxon>
        <taxon>Gunneridae</taxon>
        <taxon>Pentapetalae</taxon>
        <taxon>rosids</taxon>
        <taxon>fabids</taxon>
        <taxon>Oxalidales</taxon>
        <taxon>Cephalotaceae</taxon>
        <taxon>Cephalotus</taxon>
    </lineage>
</organism>
<feature type="compositionally biased region" description="Acidic residues" evidence="1">
    <location>
        <begin position="392"/>
        <end position="405"/>
    </location>
</feature>
<dbReference type="InterPro" id="IPR046796">
    <property type="entry name" value="Transposase_32_dom"/>
</dbReference>
<dbReference type="Proteomes" id="UP000187406">
    <property type="component" value="Unassembled WGS sequence"/>
</dbReference>
<evidence type="ECO:0000313" key="3">
    <source>
        <dbReference type="EMBL" id="GAV83320.1"/>
    </source>
</evidence>
<proteinExistence type="predicted"/>
<dbReference type="OrthoDB" id="848707at2759"/>
<dbReference type="EMBL" id="BDDD01002851">
    <property type="protein sequence ID" value="GAV83320.1"/>
    <property type="molecule type" value="Genomic_DNA"/>
</dbReference>
<comment type="caution">
    <text evidence="3">The sequence shown here is derived from an EMBL/GenBank/DDBJ whole genome shotgun (WGS) entry which is preliminary data.</text>
</comment>
<evidence type="ECO:0000259" key="2">
    <source>
        <dbReference type="Pfam" id="PF20167"/>
    </source>
</evidence>
<reference evidence="4" key="1">
    <citation type="submission" date="2016-04" db="EMBL/GenBank/DDBJ databases">
        <title>Cephalotus genome sequencing.</title>
        <authorList>
            <person name="Fukushima K."/>
            <person name="Hasebe M."/>
            <person name="Fang X."/>
        </authorList>
    </citation>
    <scope>NUCLEOTIDE SEQUENCE [LARGE SCALE GENOMIC DNA]</scope>
    <source>
        <strain evidence="4">cv. St1</strain>
    </source>
</reference>
<accession>A0A1Q3CSW8</accession>
<feature type="compositionally biased region" description="Basic residues" evidence="1">
    <location>
        <begin position="14"/>
        <end position="26"/>
    </location>
</feature>
<feature type="region of interest" description="Disordered" evidence="1">
    <location>
        <begin position="1"/>
        <end position="40"/>
    </location>
</feature>
<evidence type="ECO:0000313" key="4">
    <source>
        <dbReference type="Proteomes" id="UP000187406"/>
    </source>
</evidence>
<dbReference type="InParanoid" id="A0A1Q3CSW8"/>
<feature type="domain" description="Putative plant transposon protein" evidence="2">
    <location>
        <begin position="77"/>
        <end position="253"/>
    </location>
</feature>
<gene>
    <name evidence="3" type="ORF">CFOL_v3_26768</name>
</gene>
<protein>
    <recommendedName>
        <fullName evidence="2">Putative plant transposon protein domain-containing protein</fullName>
    </recommendedName>
</protein>
<name>A0A1Q3CSW8_CEPFO</name>
<feature type="region of interest" description="Disordered" evidence="1">
    <location>
        <begin position="381"/>
        <end position="405"/>
    </location>
</feature>
<keyword evidence="4" id="KW-1185">Reference proteome</keyword>
<dbReference type="Pfam" id="PF20167">
    <property type="entry name" value="Transposase_32"/>
    <property type="match status" value="1"/>
</dbReference>
<dbReference type="AlphaFoldDB" id="A0A1Q3CSW8"/>